<keyword evidence="2" id="KW-1185">Reference proteome</keyword>
<evidence type="ECO:0000313" key="2">
    <source>
        <dbReference type="Proteomes" id="UP000835052"/>
    </source>
</evidence>
<dbReference type="EMBL" id="CAJGYM010000159">
    <property type="protein sequence ID" value="CAD6199167.1"/>
    <property type="molecule type" value="Genomic_DNA"/>
</dbReference>
<dbReference type="AlphaFoldDB" id="A0A8S1HVU5"/>
<dbReference type="Proteomes" id="UP000835052">
    <property type="component" value="Unassembled WGS sequence"/>
</dbReference>
<sequence length="64" mass="7416">FIICGYELRNISSLEETVRKVEAMRGDPIRPDLLVILVDDSTTDLITYGSKLWRKLQNGNKKEY</sequence>
<reference evidence="1" key="1">
    <citation type="submission" date="2020-10" db="EMBL/GenBank/DDBJ databases">
        <authorList>
            <person name="Kikuchi T."/>
        </authorList>
    </citation>
    <scope>NUCLEOTIDE SEQUENCE</scope>
    <source>
        <strain evidence="1">NKZ352</strain>
    </source>
</reference>
<gene>
    <name evidence="1" type="ORF">CAUJ_LOCUS15071</name>
</gene>
<name>A0A8S1HVU5_9PELO</name>
<protein>
    <submittedName>
        <fullName evidence="1">Uncharacterized protein</fullName>
    </submittedName>
</protein>
<organism evidence="1 2">
    <name type="scientific">Caenorhabditis auriculariae</name>
    <dbReference type="NCBI Taxonomy" id="2777116"/>
    <lineage>
        <taxon>Eukaryota</taxon>
        <taxon>Metazoa</taxon>
        <taxon>Ecdysozoa</taxon>
        <taxon>Nematoda</taxon>
        <taxon>Chromadorea</taxon>
        <taxon>Rhabditida</taxon>
        <taxon>Rhabditina</taxon>
        <taxon>Rhabditomorpha</taxon>
        <taxon>Rhabditoidea</taxon>
        <taxon>Rhabditidae</taxon>
        <taxon>Peloderinae</taxon>
        <taxon>Caenorhabditis</taxon>
    </lineage>
</organism>
<accession>A0A8S1HVU5</accession>
<comment type="caution">
    <text evidence="1">The sequence shown here is derived from an EMBL/GenBank/DDBJ whole genome shotgun (WGS) entry which is preliminary data.</text>
</comment>
<proteinExistence type="predicted"/>
<evidence type="ECO:0000313" key="1">
    <source>
        <dbReference type="EMBL" id="CAD6199167.1"/>
    </source>
</evidence>
<feature type="non-terminal residue" evidence="1">
    <location>
        <position position="1"/>
    </location>
</feature>